<dbReference type="Gene3D" id="3.40.50.150">
    <property type="entry name" value="Vaccinia Virus protein VP39"/>
    <property type="match status" value="1"/>
</dbReference>
<protein>
    <submittedName>
        <fullName evidence="2">SAM-dependent methyltransferase</fullName>
    </submittedName>
</protein>
<dbReference type="RefSeq" id="WP_264602245.1">
    <property type="nucleotide sequence ID" value="NZ_JAOQNS010000008.1"/>
</dbReference>
<feature type="domain" description="Methyltransferase" evidence="1">
    <location>
        <begin position="66"/>
        <end position="154"/>
    </location>
</feature>
<dbReference type="GO" id="GO:0032259">
    <property type="term" value="P:methylation"/>
    <property type="evidence" value="ECO:0007669"/>
    <property type="project" value="UniProtKB-KW"/>
</dbReference>
<keyword evidence="2" id="KW-0808">Transferase</keyword>
<evidence type="ECO:0000259" key="1">
    <source>
        <dbReference type="Pfam" id="PF13649"/>
    </source>
</evidence>
<dbReference type="SUPFAM" id="SSF53335">
    <property type="entry name" value="S-adenosyl-L-methionine-dependent methyltransferases"/>
    <property type="match status" value="1"/>
</dbReference>
<keyword evidence="3" id="KW-1185">Reference proteome</keyword>
<dbReference type="Pfam" id="PF13649">
    <property type="entry name" value="Methyltransf_25"/>
    <property type="match status" value="1"/>
</dbReference>
<dbReference type="InterPro" id="IPR029063">
    <property type="entry name" value="SAM-dependent_MTases_sf"/>
</dbReference>
<dbReference type="Proteomes" id="UP001209755">
    <property type="component" value="Unassembled WGS sequence"/>
</dbReference>
<accession>A0ABT3HE06</accession>
<dbReference type="EMBL" id="JAOQNS010000008">
    <property type="protein sequence ID" value="MCW2308633.1"/>
    <property type="molecule type" value="Genomic_DNA"/>
</dbReference>
<sequence>MTADKDIIPADLAAMYENIAKNCDETDFWGQVRRTVNGKPVPEEQIALIIDQMKDALDLQADDILLDICCGNGALSARFFEDCAGGLGIDYSQTLIGVARKYFSGGPGVAYDVGEALDFLENAADPERFTKAVIYGSISYFPREAARSMLRVLRERFTGVSRFVVGNVADLAQIHAFFADQYEDGIEDRADSAIGVWWSRQAFEEMARDTGWSAEIRRMPDTFYASHYRFDAVLRPAQV</sequence>
<comment type="caution">
    <text evidence="2">The sequence shown here is derived from an EMBL/GenBank/DDBJ whole genome shotgun (WGS) entry which is preliminary data.</text>
</comment>
<evidence type="ECO:0000313" key="3">
    <source>
        <dbReference type="Proteomes" id="UP001209755"/>
    </source>
</evidence>
<keyword evidence="2" id="KW-0489">Methyltransferase</keyword>
<dbReference type="InterPro" id="IPR041698">
    <property type="entry name" value="Methyltransf_25"/>
</dbReference>
<name>A0ABT3HE06_9HYPH</name>
<gene>
    <name evidence="2" type="ORF">M2319_002979</name>
</gene>
<reference evidence="3" key="1">
    <citation type="submission" date="2023-07" db="EMBL/GenBank/DDBJ databases">
        <title>Genome sequencing of Purple Non-Sulfur Bacteria from various extreme environments.</title>
        <authorList>
            <person name="Mayer M."/>
        </authorList>
    </citation>
    <scope>NUCLEOTIDE SEQUENCE [LARGE SCALE GENOMIC DNA]</scope>
    <source>
        <strain evidence="3">DSM 17935</strain>
    </source>
</reference>
<evidence type="ECO:0000313" key="2">
    <source>
        <dbReference type="EMBL" id="MCW2308633.1"/>
    </source>
</evidence>
<organism evidence="2 3">
    <name type="scientific">Rhodobium gokarnense</name>
    <dbReference type="NCBI Taxonomy" id="364296"/>
    <lineage>
        <taxon>Bacteria</taxon>
        <taxon>Pseudomonadati</taxon>
        <taxon>Pseudomonadota</taxon>
        <taxon>Alphaproteobacteria</taxon>
        <taxon>Hyphomicrobiales</taxon>
        <taxon>Rhodobiaceae</taxon>
        <taxon>Rhodobium</taxon>
    </lineage>
</organism>
<dbReference type="GO" id="GO:0008168">
    <property type="term" value="F:methyltransferase activity"/>
    <property type="evidence" value="ECO:0007669"/>
    <property type="project" value="UniProtKB-KW"/>
</dbReference>
<proteinExistence type="predicted"/>